<gene>
    <name evidence="1" type="ORF">S03H2_49220</name>
</gene>
<dbReference type="EMBL" id="BARU01031087">
    <property type="protein sequence ID" value="GAH70682.1"/>
    <property type="molecule type" value="Genomic_DNA"/>
</dbReference>
<organism evidence="1">
    <name type="scientific">marine sediment metagenome</name>
    <dbReference type="NCBI Taxonomy" id="412755"/>
    <lineage>
        <taxon>unclassified sequences</taxon>
        <taxon>metagenomes</taxon>
        <taxon>ecological metagenomes</taxon>
    </lineage>
</organism>
<dbReference type="Gene3D" id="2.60.120.560">
    <property type="entry name" value="Exo-inulinase, domain 1"/>
    <property type="match status" value="1"/>
</dbReference>
<evidence type="ECO:0000313" key="1">
    <source>
        <dbReference type="EMBL" id="GAH70682.1"/>
    </source>
</evidence>
<reference evidence="1" key="1">
    <citation type="journal article" date="2014" name="Front. Microbiol.">
        <title>High frequency of phylogenetically diverse reductive dehalogenase-homologous genes in deep subseafloor sedimentary metagenomes.</title>
        <authorList>
            <person name="Kawai M."/>
            <person name="Futagami T."/>
            <person name="Toyoda A."/>
            <person name="Takaki Y."/>
            <person name="Nishi S."/>
            <person name="Hori S."/>
            <person name="Arai W."/>
            <person name="Tsubouchi T."/>
            <person name="Morono Y."/>
            <person name="Uchiyama I."/>
            <person name="Ito T."/>
            <person name="Fujiyama A."/>
            <person name="Inagaki F."/>
            <person name="Takami H."/>
        </authorList>
    </citation>
    <scope>NUCLEOTIDE SEQUENCE</scope>
    <source>
        <strain evidence="1">Expedition CK06-06</strain>
    </source>
</reference>
<protein>
    <submittedName>
        <fullName evidence="1">Uncharacterized protein</fullName>
    </submittedName>
</protein>
<dbReference type="AlphaFoldDB" id="X1HMG5"/>
<proteinExistence type="predicted"/>
<sequence>MLIAYYCEKPRKNPKGFTHLIAPAAVRVPENSWFTFTMRASDGRITGMVNGAEIANARIPSGTKGMPGFLVNQLNRCVVKVRNIKVRLLRPTKKQLEEFHKHPLYNWLRHVEATK</sequence>
<name>X1HMG5_9ZZZZ</name>
<accession>X1HMG5</accession>
<comment type="caution">
    <text evidence="1">The sequence shown here is derived from an EMBL/GenBank/DDBJ whole genome shotgun (WGS) entry which is preliminary data.</text>
</comment>